<dbReference type="EMBL" id="AACS02000002">
    <property type="protein sequence ID" value="EAU88589.1"/>
    <property type="molecule type" value="Genomic_DNA"/>
</dbReference>
<dbReference type="VEuPathDB" id="FungiDB:CC1G_04295"/>
<feature type="compositionally biased region" description="Polar residues" evidence="1">
    <location>
        <begin position="62"/>
        <end position="72"/>
    </location>
</feature>
<organism evidence="2 3">
    <name type="scientific">Coprinopsis cinerea (strain Okayama-7 / 130 / ATCC MYA-4618 / FGSC 9003)</name>
    <name type="common">Inky cap fungus</name>
    <name type="synonym">Hormographiella aspergillata</name>
    <dbReference type="NCBI Taxonomy" id="240176"/>
    <lineage>
        <taxon>Eukaryota</taxon>
        <taxon>Fungi</taxon>
        <taxon>Dikarya</taxon>
        <taxon>Basidiomycota</taxon>
        <taxon>Agaricomycotina</taxon>
        <taxon>Agaricomycetes</taxon>
        <taxon>Agaricomycetidae</taxon>
        <taxon>Agaricales</taxon>
        <taxon>Agaricineae</taxon>
        <taxon>Psathyrellaceae</taxon>
        <taxon>Coprinopsis</taxon>
    </lineage>
</organism>
<evidence type="ECO:0000313" key="2">
    <source>
        <dbReference type="EMBL" id="EAU88589.1"/>
    </source>
</evidence>
<dbReference type="KEGG" id="cci:CC1G_04295"/>
<dbReference type="RefSeq" id="XP_001833316.1">
    <property type="nucleotide sequence ID" value="XM_001833264.1"/>
</dbReference>
<dbReference type="AlphaFoldDB" id="A8NFL5"/>
<dbReference type="Gene3D" id="3.30.460.10">
    <property type="entry name" value="Beta Polymerase, domain 2"/>
    <property type="match status" value="1"/>
</dbReference>
<evidence type="ECO:0000313" key="3">
    <source>
        <dbReference type="Proteomes" id="UP000001861"/>
    </source>
</evidence>
<protein>
    <submittedName>
        <fullName evidence="2">Uncharacterized protein</fullName>
    </submittedName>
</protein>
<reference evidence="2 3" key="1">
    <citation type="journal article" date="2010" name="Proc. Natl. Acad. Sci. U.S.A.">
        <title>Insights into evolution of multicellular fungi from the assembled chromosomes of the mushroom Coprinopsis cinerea (Coprinus cinereus).</title>
        <authorList>
            <person name="Stajich J.E."/>
            <person name="Wilke S.K."/>
            <person name="Ahren D."/>
            <person name="Au C.H."/>
            <person name="Birren B.W."/>
            <person name="Borodovsky M."/>
            <person name="Burns C."/>
            <person name="Canback B."/>
            <person name="Casselton L.A."/>
            <person name="Cheng C.K."/>
            <person name="Deng J."/>
            <person name="Dietrich F.S."/>
            <person name="Fargo D.C."/>
            <person name="Farman M.L."/>
            <person name="Gathman A.C."/>
            <person name="Goldberg J."/>
            <person name="Guigo R."/>
            <person name="Hoegger P.J."/>
            <person name="Hooker J.B."/>
            <person name="Huggins A."/>
            <person name="James T.Y."/>
            <person name="Kamada T."/>
            <person name="Kilaru S."/>
            <person name="Kodira C."/>
            <person name="Kues U."/>
            <person name="Kupfer D."/>
            <person name="Kwan H.S."/>
            <person name="Lomsadze A."/>
            <person name="Li W."/>
            <person name="Lilly W.W."/>
            <person name="Ma L.J."/>
            <person name="Mackey A.J."/>
            <person name="Manning G."/>
            <person name="Martin F."/>
            <person name="Muraguchi H."/>
            <person name="Natvig D.O."/>
            <person name="Palmerini H."/>
            <person name="Ramesh M.A."/>
            <person name="Rehmeyer C.J."/>
            <person name="Roe B.A."/>
            <person name="Shenoy N."/>
            <person name="Stanke M."/>
            <person name="Ter-Hovhannisyan V."/>
            <person name="Tunlid A."/>
            <person name="Velagapudi R."/>
            <person name="Vision T.J."/>
            <person name="Zeng Q."/>
            <person name="Zolan M.E."/>
            <person name="Pukkila P.J."/>
        </authorList>
    </citation>
    <scope>NUCLEOTIDE SEQUENCE [LARGE SCALE GENOMIC DNA]</scope>
    <source>
        <strain evidence="3">Okayama-7 / 130 / ATCC MYA-4618 / FGSC 9003</strain>
    </source>
</reference>
<comment type="caution">
    <text evidence="2">The sequence shown here is derived from an EMBL/GenBank/DDBJ whole genome shotgun (WGS) entry which is preliminary data.</text>
</comment>
<dbReference type="Proteomes" id="UP000001861">
    <property type="component" value="Unassembled WGS sequence"/>
</dbReference>
<dbReference type="OMA" id="WFVDPSE"/>
<accession>A8NFL5</accession>
<dbReference type="eggNOG" id="ENOG502SEVI">
    <property type="taxonomic scope" value="Eukaryota"/>
</dbReference>
<dbReference type="InterPro" id="IPR043519">
    <property type="entry name" value="NT_sf"/>
</dbReference>
<keyword evidence="3" id="KW-1185">Reference proteome</keyword>
<feature type="region of interest" description="Disordered" evidence="1">
    <location>
        <begin position="107"/>
        <end position="128"/>
    </location>
</feature>
<dbReference type="OrthoDB" id="21330at2759"/>
<name>A8NFL5_COPC7</name>
<feature type="region of interest" description="Disordered" evidence="1">
    <location>
        <begin position="53"/>
        <end position="78"/>
    </location>
</feature>
<gene>
    <name evidence="2" type="ORF">CC1G_04295</name>
</gene>
<evidence type="ECO:0000256" key="1">
    <source>
        <dbReference type="SAM" id="MobiDB-lite"/>
    </source>
</evidence>
<dbReference type="GeneID" id="6009812"/>
<proteinExistence type="predicted"/>
<sequence length="223" mass="24610">MASTTLRCSSAFRRCLSSSWTVNRQLLRGFASTTSLRDANATTTANQGIPWFVDPEPVARRTPQSIPASRRQNAPPIPEDTPEVLRELHAQLLKSPHLDISQLVVTPAVAPPPGPELPERLPQGRRGRGGTYAGESIYDATSGLWSWYVYAQVKEGTEGRGAIDSVVRAVRKVLLERTPPVTLPPKSKRQMKTGWAMVDAGNFAVHILSKEAREKYFSDIIPR</sequence>
<dbReference type="Pfam" id="PF02410">
    <property type="entry name" value="RsfS"/>
    <property type="match status" value="1"/>
</dbReference>
<dbReference type="InParanoid" id="A8NFL5"/>